<reference evidence="2" key="1">
    <citation type="journal article" date="2019" name="Int. J. Syst. Evol. Microbiol.">
        <title>The Global Catalogue of Microorganisms (GCM) 10K type strain sequencing project: providing services to taxonomists for standard genome sequencing and annotation.</title>
        <authorList>
            <consortium name="The Broad Institute Genomics Platform"/>
            <consortium name="The Broad Institute Genome Sequencing Center for Infectious Disease"/>
            <person name="Wu L."/>
            <person name="Ma J."/>
        </authorList>
    </citation>
    <scope>NUCLEOTIDE SEQUENCE [LARGE SCALE GENOMIC DNA]</scope>
    <source>
        <strain evidence="2">JCM 16546</strain>
    </source>
</reference>
<dbReference type="EMBL" id="BAAAYV010000009">
    <property type="protein sequence ID" value="GAA3659364.1"/>
    <property type="molecule type" value="Genomic_DNA"/>
</dbReference>
<dbReference type="Proteomes" id="UP001410795">
    <property type="component" value="Unassembled WGS sequence"/>
</dbReference>
<evidence type="ECO:0000313" key="1">
    <source>
        <dbReference type="EMBL" id="GAA3659364.1"/>
    </source>
</evidence>
<keyword evidence="2" id="KW-1185">Reference proteome</keyword>
<sequence>MAREWDAVHLTATAYLAAATKEIPVDDDASSIIAGWGPDTTLWLRGEFGRDERADVPWRRDGAEWSIDR</sequence>
<comment type="caution">
    <text evidence="1">The sequence shown here is derived from an EMBL/GenBank/DDBJ whole genome shotgun (WGS) entry which is preliminary data.</text>
</comment>
<evidence type="ECO:0000313" key="2">
    <source>
        <dbReference type="Proteomes" id="UP001410795"/>
    </source>
</evidence>
<name>A0ABP7BHE1_9MICO</name>
<gene>
    <name evidence="1" type="ORF">GCM10022202_20090</name>
</gene>
<organism evidence="1 2">
    <name type="scientific">Microbacterium marinilacus</name>
    <dbReference type="NCBI Taxonomy" id="415209"/>
    <lineage>
        <taxon>Bacteria</taxon>
        <taxon>Bacillati</taxon>
        <taxon>Actinomycetota</taxon>
        <taxon>Actinomycetes</taxon>
        <taxon>Micrococcales</taxon>
        <taxon>Microbacteriaceae</taxon>
        <taxon>Microbacterium</taxon>
    </lineage>
</organism>
<proteinExistence type="predicted"/>
<protein>
    <submittedName>
        <fullName evidence="1">Uncharacterized protein</fullName>
    </submittedName>
</protein>
<accession>A0ABP7BHE1</accession>